<evidence type="ECO:0000313" key="3">
    <source>
        <dbReference type="EMBL" id="CAD9348861.1"/>
    </source>
</evidence>
<gene>
    <name evidence="3" type="ORF">DBRI1063_LOCUS20643</name>
</gene>
<evidence type="ECO:0000256" key="1">
    <source>
        <dbReference type="SAM" id="MobiDB-lite"/>
    </source>
</evidence>
<organism evidence="3">
    <name type="scientific">Ditylum brightwellii</name>
    <dbReference type="NCBI Taxonomy" id="49249"/>
    <lineage>
        <taxon>Eukaryota</taxon>
        <taxon>Sar</taxon>
        <taxon>Stramenopiles</taxon>
        <taxon>Ochrophyta</taxon>
        <taxon>Bacillariophyta</taxon>
        <taxon>Mediophyceae</taxon>
        <taxon>Lithodesmiophycidae</taxon>
        <taxon>Lithodesmiales</taxon>
        <taxon>Lithodesmiaceae</taxon>
        <taxon>Ditylum</taxon>
    </lineage>
</organism>
<proteinExistence type="predicted"/>
<dbReference type="AlphaFoldDB" id="A0A7S1ZTU7"/>
<accession>A0A7S1ZTU7</accession>
<evidence type="ECO:0000259" key="2">
    <source>
        <dbReference type="Pfam" id="PF20710"/>
    </source>
</evidence>
<feature type="domain" description="DUF6824" evidence="2">
    <location>
        <begin position="140"/>
        <end position="224"/>
    </location>
</feature>
<reference evidence="3" key="1">
    <citation type="submission" date="2021-01" db="EMBL/GenBank/DDBJ databases">
        <authorList>
            <person name="Corre E."/>
            <person name="Pelletier E."/>
            <person name="Niang G."/>
            <person name="Scheremetjew M."/>
            <person name="Finn R."/>
            <person name="Kale V."/>
            <person name="Holt S."/>
            <person name="Cochrane G."/>
            <person name="Meng A."/>
            <person name="Brown T."/>
            <person name="Cohen L."/>
        </authorList>
    </citation>
    <scope>NUCLEOTIDE SEQUENCE</scope>
    <source>
        <strain evidence="3">Pop2</strain>
    </source>
</reference>
<feature type="compositionally biased region" description="Acidic residues" evidence="1">
    <location>
        <begin position="25"/>
        <end position="34"/>
    </location>
</feature>
<dbReference type="Pfam" id="PF20710">
    <property type="entry name" value="DUF6824"/>
    <property type="match status" value="1"/>
</dbReference>
<dbReference type="InterPro" id="IPR049227">
    <property type="entry name" value="DUF6824"/>
</dbReference>
<protein>
    <recommendedName>
        <fullName evidence="2">DUF6824 domain-containing protein</fullName>
    </recommendedName>
</protein>
<name>A0A7S1ZTU7_9STRA</name>
<sequence length="287" mass="31954">MICVDENETNLEPQIVDNHSGQFDDAADGQFDDAPECSNMLATSQSNISAAPEYSAGQISLPDPPLFVNPGHNNNPLNIEKKWTTPLIQSNMPKTNTSPPEIHFEAKNFLKAQIGYMKQRGTEPKSSAAKISECEITENDVLSGRGGGTNKHAGNKYFRSLVSHVRPKYILAEKLHKSSIAHAIVISVQERGGRFLKKDEGTSNSWEVISERSAILKASQALREGMAKQKRDALIFSMSKDKSKTQFSHQEINKRESYYFPNPMPPVPGTSHSWAMSSVPQYSYRQR</sequence>
<dbReference type="EMBL" id="HBGN01031954">
    <property type="protein sequence ID" value="CAD9348861.1"/>
    <property type="molecule type" value="Transcribed_RNA"/>
</dbReference>
<feature type="region of interest" description="Disordered" evidence="1">
    <location>
        <begin position="1"/>
        <end position="34"/>
    </location>
</feature>